<name>A0A2S8GKT3_9BACT</name>
<dbReference type="EMBL" id="PUHZ01000016">
    <property type="protein sequence ID" value="PQO45000.1"/>
    <property type="molecule type" value="Genomic_DNA"/>
</dbReference>
<evidence type="ECO:0000313" key="1">
    <source>
        <dbReference type="EMBL" id="PQO45000.1"/>
    </source>
</evidence>
<dbReference type="Proteomes" id="UP000237819">
    <property type="component" value="Unassembled WGS sequence"/>
</dbReference>
<sequence>MNPLTIAPLAIGTAGIAAYAASKLSGATFGQILSLGEKPVDTDAVAAAESDSSALDSLFAASGQLSGTSVDELSASTDQLVGEIEAAIRQLLDDQGINPGAEFQLTINQQGEVAVDGAGASNDKLAELINADDALANKIRQAAANRSLLAAAAEHQDFSAAFNQDQQHSIDAYQSLFEQKEQGSPLFTFRADEGLSLDLA</sequence>
<gene>
    <name evidence="1" type="ORF">C5Y93_15815</name>
</gene>
<evidence type="ECO:0000313" key="2">
    <source>
        <dbReference type="Proteomes" id="UP000237819"/>
    </source>
</evidence>
<comment type="caution">
    <text evidence="1">The sequence shown here is derived from an EMBL/GenBank/DDBJ whole genome shotgun (WGS) entry which is preliminary data.</text>
</comment>
<protein>
    <submittedName>
        <fullName evidence="1">Uncharacterized protein</fullName>
    </submittedName>
</protein>
<dbReference type="RefSeq" id="WP_105336400.1">
    <property type="nucleotide sequence ID" value="NZ_PUHZ01000016.1"/>
</dbReference>
<organism evidence="1 2">
    <name type="scientific">Blastopirellula marina</name>
    <dbReference type="NCBI Taxonomy" id="124"/>
    <lineage>
        <taxon>Bacteria</taxon>
        <taxon>Pseudomonadati</taxon>
        <taxon>Planctomycetota</taxon>
        <taxon>Planctomycetia</taxon>
        <taxon>Pirellulales</taxon>
        <taxon>Pirellulaceae</taxon>
        <taxon>Blastopirellula</taxon>
    </lineage>
</organism>
<proteinExistence type="predicted"/>
<accession>A0A2S8GKT3</accession>
<reference evidence="1 2" key="1">
    <citation type="submission" date="2018-02" db="EMBL/GenBank/DDBJ databases">
        <title>Comparative genomes isolates from brazilian mangrove.</title>
        <authorList>
            <person name="Araujo J.E."/>
            <person name="Taketani R.G."/>
            <person name="Silva M.C.P."/>
            <person name="Loureco M.V."/>
            <person name="Andreote F.D."/>
        </authorList>
    </citation>
    <scope>NUCLEOTIDE SEQUENCE [LARGE SCALE GENOMIC DNA]</scope>
    <source>
        <strain evidence="1 2">Nap-Phe MGV</strain>
    </source>
</reference>
<dbReference type="OrthoDB" id="279520at2"/>
<dbReference type="AlphaFoldDB" id="A0A2S8GKT3"/>